<evidence type="ECO:0000313" key="1">
    <source>
        <dbReference type="EMBL" id="KAI8012024.1"/>
    </source>
</evidence>
<organism evidence="1 2">
    <name type="scientific">Camellia lanceoleosa</name>
    <dbReference type="NCBI Taxonomy" id="1840588"/>
    <lineage>
        <taxon>Eukaryota</taxon>
        <taxon>Viridiplantae</taxon>
        <taxon>Streptophyta</taxon>
        <taxon>Embryophyta</taxon>
        <taxon>Tracheophyta</taxon>
        <taxon>Spermatophyta</taxon>
        <taxon>Magnoliopsida</taxon>
        <taxon>eudicotyledons</taxon>
        <taxon>Gunneridae</taxon>
        <taxon>Pentapetalae</taxon>
        <taxon>asterids</taxon>
        <taxon>Ericales</taxon>
        <taxon>Theaceae</taxon>
        <taxon>Camellia</taxon>
    </lineage>
</organism>
<accession>A0ACC0HGZ9</accession>
<dbReference type="EMBL" id="CM045762">
    <property type="protein sequence ID" value="KAI8012024.1"/>
    <property type="molecule type" value="Genomic_DNA"/>
</dbReference>
<dbReference type="Proteomes" id="UP001060215">
    <property type="component" value="Chromosome 5"/>
</dbReference>
<name>A0ACC0HGZ9_9ERIC</name>
<gene>
    <name evidence="1" type="ORF">LOK49_LG06G02207</name>
</gene>
<evidence type="ECO:0000313" key="2">
    <source>
        <dbReference type="Proteomes" id="UP001060215"/>
    </source>
</evidence>
<keyword evidence="2" id="KW-1185">Reference proteome</keyword>
<sequence>MISKAEREKAQEEHRHNRIEYRQYLETCGFIKEQLKRAELKNCDEFCKMMEEHVASGILTAKIHWRDYCMKAVALNTSGSTTKDMFEDVAEELEKLVNYVSVPLMHYLICK</sequence>
<protein>
    <submittedName>
        <fullName evidence="1">Pre-mRNA-processing protein 40A</fullName>
    </submittedName>
</protein>
<proteinExistence type="predicted"/>
<reference evidence="1 2" key="1">
    <citation type="journal article" date="2022" name="Plant J.">
        <title>Chromosome-level genome of Camellia lanceoleosa provides a valuable resource for understanding genome evolution and self-incompatibility.</title>
        <authorList>
            <person name="Gong W."/>
            <person name="Xiao S."/>
            <person name="Wang L."/>
            <person name="Liao Z."/>
            <person name="Chang Y."/>
            <person name="Mo W."/>
            <person name="Hu G."/>
            <person name="Li W."/>
            <person name="Zhao G."/>
            <person name="Zhu H."/>
            <person name="Hu X."/>
            <person name="Ji K."/>
            <person name="Xiang X."/>
            <person name="Song Q."/>
            <person name="Yuan D."/>
            <person name="Jin S."/>
            <person name="Zhang L."/>
        </authorList>
    </citation>
    <scope>NUCLEOTIDE SEQUENCE [LARGE SCALE GENOMIC DNA]</scope>
    <source>
        <strain evidence="1">SQ_2022a</strain>
    </source>
</reference>
<comment type="caution">
    <text evidence="1">The sequence shown here is derived from an EMBL/GenBank/DDBJ whole genome shotgun (WGS) entry which is preliminary data.</text>
</comment>